<evidence type="ECO:0000256" key="2">
    <source>
        <dbReference type="SAM" id="Phobius"/>
    </source>
</evidence>
<dbReference type="Proteomes" id="UP001592531">
    <property type="component" value="Unassembled WGS sequence"/>
</dbReference>
<dbReference type="RefSeq" id="WP_380537367.1">
    <property type="nucleotide sequence ID" value="NZ_JBHFAB010000013.1"/>
</dbReference>
<feature type="compositionally biased region" description="Pro residues" evidence="1">
    <location>
        <begin position="149"/>
        <end position="180"/>
    </location>
</feature>
<feature type="transmembrane region" description="Helical" evidence="2">
    <location>
        <begin position="13"/>
        <end position="33"/>
    </location>
</feature>
<comment type="caution">
    <text evidence="3">The sequence shown here is derived from an EMBL/GenBank/DDBJ whole genome shotgun (WGS) entry which is preliminary data.</text>
</comment>
<reference evidence="3 4" key="1">
    <citation type="submission" date="2024-09" db="EMBL/GenBank/DDBJ databases">
        <authorList>
            <person name="Lee S.D."/>
        </authorList>
    </citation>
    <scope>NUCLEOTIDE SEQUENCE [LARGE SCALE GENOMIC DNA]</scope>
    <source>
        <strain evidence="3 4">N8-3</strain>
    </source>
</reference>
<protein>
    <recommendedName>
        <fullName evidence="5">DUF2637 domain-containing protein</fullName>
    </recommendedName>
</protein>
<keyword evidence="2" id="KW-0472">Membrane</keyword>
<evidence type="ECO:0000256" key="1">
    <source>
        <dbReference type="SAM" id="MobiDB-lite"/>
    </source>
</evidence>
<proteinExistence type="predicted"/>
<keyword evidence="2" id="KW-0812">Transmembrane</keyword>
<evidence type="ECO:0008006" key="5">
    <source>
        <dbReference type="Google" id="ProtNLM"/>
    </source>
</evidence>
<feature type="region of interest" description="Disordered" evidence="1">
    <location>
        <begin position="133"/>
        <end position="208"/>
    </location>
</feature>
<dbReference type="EMBL" id="JBHFAB010000013">
    <property type="protein sequence ID" value="MFC1418571.1"/>
    <property type="molecule type" value="Genomic_DNA"/>
</dbReference>
<gene>
    <name evidence="3" type="ORF">ACEZDE_18300</name>
</gene>
<evidence type="ECO:0000313" key="4">
    <source>
        <dbReference type="Proteomes" id="UP001592531"/>
    </source>
</evidence>
<organism evidence="3 4">
    <name type="scientific">Streptacidiphilus cavernicola</name>
    <dbReference type="NCBI Taxonomy" id="3342716"/>
    <lineage>
        <taxon>Bacteria</taxon>
        <taxon>Bacillati</taxon>
        <taxon>Actinomycetota</taxon>
        <taxon>Actinomycetes</taxon>
        <taxon>Kitasatosporales</taxon>
        <taxon>Streptomycetaceae</taxon>
        <taxon>Streptacidiphilus</taxon>
    </lineage>
</organism>
<evidence type="ECO:0000313" key="3">
    <source>
        <dbReference type="EMBL" id="MFC1418571.1"/>
    </source>
</evidence>
<feature type="transmembrane region" description="Helical" evidence="2">
    <location>
        <begin position="90"/>
        <end position="108"/>
    </location>
</feature>
<sequence>MAEQDSNDRAVKWLVRLSVAAGVVWTAVSEWQLARIIGAPSWVAPALPLAIDAYVIAAVRAGNRKDLAGALGIMSCAQIAARLLDAGQVQVSVALVAFVSILVPLTIWRVHSLADAHPVQVRPEPERNLEPSAAEVPLNLPEPVRNRAPEPPLNQVPNRPPEPPANQVPAPQEPAEPVPPNLTRNQPKRTKPRTTPPTPTANAGTPTVGQQVRQILDLIETHGYDDVKLKFVMARTGMSKTTAYNRLVEARATWAEEHGETD</sequence>
<feature type="transmembrane region" description="Helical" evidence="2">
    <location>
        <begin position="39"/>
        <end position="59"/>
    </location>
</feature>
<name>A0ABV6VXW8_9ACTN</name>
<keyword evidence="4" id="KW-1185">Reference proteome</keyword>
<keyword evidence="2" id="KW-1133">Transmembrane helix</keyword>
<accession>A0ABV6VXW8</accession>